<keyword evidence="6" id="KW-0443">Lipid metabolism</keyword>
<dbReference type="InterPro" id="IPR001736">
    <property type="entry name" value="PLipase_D/transphosphatidylase"/>
</dbReference>
<comment type="catalytic activity">
    <reaction evidence="1">
        <text>a 1,2-diacyl-sn-glycero-3-phosphocholine + H2O = a 1,2-diacyl-sn-glycero-3-phosphate + choline + H(+)</text>
        <dbReference type="Rhea" id="RHEA:14445"/>
        <dbReference type="ChEBI" id="CHEBI:15354"/>
        <dbReference type="ChEBI" id="CHEBI:15377"/>
        <dbReference type="ChEBI" id="CHEBI:15378"/>
        <dbReference type="ChEBI" id="CHEBI:57643"/>
        <dbReference type="ChEBI" id="CHEBI:58608"/>
        <dbReference type="EC" id="3.1.4.4"/>
    </reaction>
</comment>
<dbReference type="InterPro" id="IPR051406">
    <property type="entry name" value="PLD_domain"/>
</dbReference>
<dbReference type="GO" id="GO:0016891">
    <property type="term" value="F:RNA endonuclease activity producing 5'-phosphomonoesters, hydrolytic mechanism"/>
    <property type="evidence" value="ECO:0007669"/>
    <property type="project" value="TreeGrafter"/>
</dbReference>
<dbReference type="EC" id="3.1.4.4" evidence="3"/>
<dbReference type="RefSeq" id="WP_080398252.1">
    <property type="nucleotide sequence ID" value="NZ_KF418775.1"/>
</dbReference>
<reference evidence="9" key="1">
    <citation type="submission" date="2013-07" db="EMBL/GenBank/DDBJ databases">
        <title>Complete sequence of a native Burkholderia pseudomallei plasmid.</title>
        <authorList>
            <person name="Stone J.K."/>
            <person name="Bollig M.C."/>
            <person name="Gibbons H.S."/>
            <person name="Mayo M."/>
            <person name="Currie B.J."/>
            <person name="Keim P."/>
            <person name="Tuanyok A."/>
        </authorList>
    </citation>
    <scope>NUCLEOTIDE SEQUENCE</scope>
    <source>
        <strain evidence="9">MSHR1950</strain>
        <plasmid evidence="9">pBPSE01</plasmid>
    </source>
</reference>
<evidence type="ECO:0000256" key="6">
    <source>
        <dbReference type="ARBA" id="ARBA00023098"/>
    </source>
</evidence>
<keyword evidence="9" id="KW-0255">Endonuclease</keyword>
<keyword evidence="9" id="KW-0540">Nuclease</keyword>
<keyword evidence="9" id="KW-0614">Plasmid</keyword>
<sequence length="203" mass="22192">MTISALRRAARILFVAAALPPAVHASPWTAQLDSVATTHLAVAPVDRVNWYAFAPEDNGMELVLYGVHSARRSIHVLAYVMTYRPLLEALATKSRAGVQVAVAVDYGESIANDRGGYIRRGLDYLARAGVYVCAVDRFKLMHDKTMILDGRSIQTGSINYSSAGAKANSENAVIEWNDLQSAEAFEKHFQSRLSGCRPLAQIQ</sequence>
<evidence type="ECO:0000256" key="4">
    <source>
        <dbReference type="ARBA" id="ARBA00022801"/>
    </source>
</evidence>
<gene>
    <name evidence="9" type="ORF">pBPS029</name>
</gene>
<dbReference type="EMBL" id="KF418775">
    <property type="protein sequence ID" value="AJL34912.1"/>
    <property type="molecule type" value="Genomic_DNA"/>
</dbReference>
<organism evidence="9">
    <name type="scientific">Burkholderia pseudomallei</name>
    <name type="common">Pseudomonas pseudomallei</name>
    <dbReference type="NCBI Taxonomy" id="28450"/>
    <lineage>
        <taxon>Bacteria</taxon>
        <taxon>Pseudomonadati</taxon>
        <taxon>Pseudomonadota</taxon>
        <taxon>Betaproteobacteria</taxon>
        <taxon>Burkholderiales</taxon>
        <taxon>Burkholderiaceae</taxon>
        <taxon>Burkholderia</taxon>
        <taxon>pseudomallei group</taxon>
    </lineage>
</organism>
<dbReference type="PROSITE" id="PS50035">
    <property type="entry name" value="PLD"/>
    <property type="match status" value="1"/>
</dbReference>
<dbReference type="Gene3D" id="3.30.870.10">
    <property type="entry name" value="Endonuclease Chain A"/>
    <property type="match status" value="1"/>
</dbReference>
<evidence type="ECO:0000256" key="3">
    <source>
        <dbReference type="ARBA" id="ARBA00012027"/>
    </source>
</evidence>
<dbReference type="PANTHER" id="PTHR43856:SF1">
    <property type="entry name" value="MITOCHONDRIAL CARDIOLIPIN HYDROLASE"/>
    <property type="match status" value="1"/>
</dbReference>
<comment type="similarity">
    <text evidence="2">Belongs to the phospholipase D family.</text>
</comment>
<evidence type="ECO:0000259" key="8">
    <source>
        <dbReference type="PROSITE" id="PS50035"/>
    </source>
</evidence>
<dbReference type="GO" id="GO:0016042">
    <property type="term" value="P:lipid catabolic process"/>
    <property type="evidence" value="ECO:0007669"/>
    <property type="project" value="UniProtKB-KW"/>
</dbReference>
<keyword evidence="5" id="KW-0442">Lipid degradation</keyword>
<evidence type="ECO:0000313" key="9">
    <source>
        <dbReference type="EMBL" id="AJL34912.1"/>
    </source>
</evidence>
<protein>
    <recommendedName>
        <fullName evidence="3">phospholipase D</fullName>
        <ecNumber evidence="3">3.1.4.4</ecNumber>
    </recommendedName>
</protein>
<keyword evidence="7" id="KW-0732">Signal</keyword>
<feature type="chain" id="PRO_5002174976" description="phospholipase D" evidence="7">
    <location>
        <begin position="26"/>
        <end position="203"/>
    </location>
</feature>
<feature type="domain" description="PLD phosphodiesterase" evidence="8">
    <location>
        <begin position="137"/>
        <end position="164"/>
    </location>
</feature>
<dbReference type="InterPro" id="IPR025202">
    <property type="entry name" value="PLD-like_dom"/>
</dbReference>
<keyword evidence="4" id="KW-0378">Hydrolase</keyword>
<evidence type="ECO:0000256" key="1">
    <source>
        <dbReference type="ARBA" id="ARBA00000798"/>
    </source>
</evidence>
<dbReference type="GO" id="GO:0006793">
    <property type="term" value="P:phosphorus metabolic process"/>
    <property type="evidence" value="ECO:0007669"/>
    <property type="project" value="UniProtKB-ARBA"/>
</dbReference>
<dbReference type="SUPFAM" id="SSF56024">
    <property type="entry name" value="Phospholipase D/nuclease"/>
    <property type="match status" value="1"/>
</dbReference>
<name>A0A0C5B144_BURPE</name>
<accession>A0A0C5B144</accession>
<dbReference type="AlphaFoldDB" id="A0A0C5B144"/>
<evidence type="ECO:0000256" key="7">
    <source>
        <dbReference type="SAM" id="SignalP"/>
    </source>
</evidence>
<dbReference type="Pfam" id="PF13091">
    <property type="entry name" value="PLDc_2"/>
    <property type="match status" value="1"/>
</dbReference>
<feature type="signal peptide" evidence="7">
    <location>
        <begin position="1"/>
        <end position="25"/>
    </location>
</feature>
<dbReference type="PANTHER" id="PTHR43856">
    <property type="entry name" value="CARDIOLIPIN HYDROLASE"/>
    <property type="match status" value="1"/>
</dbReference>
<dbReference type="GO" id="GO:0004630">
    <property type="term" value="F:phospholipase D activity"/>
    <property type="evidence" value="ECO:0007669"/>
    <property type="project" value="UniProtKB-EC"/>
</dbReference>
<evidence type="ECO:0000256" key="2">
    <source>
        <dbReference type="ARBA" id="ARBA00008664"/>
    </source>
</evidence>
<geneLocation type="plasmid" evidence="9">
    <name>pBPSE01</name>
</geneLocation>
<evidence type="ECO:0000256" key="5">
    <source>
        <dbReference type="ARBA" id="ARBA00022963"/>
    </source>
</evidence>
<proteinExistence type="inferred from homology"/>